<evidence type="ECO:0000259" key="1">
    <source>
        <dbReference type="Pfam" id="PF12973"/>
    </source>
</evidence>
<dbReference type="EMBL" id="GL883077">
    <property type="protein sequence ID" value="EGF92106.1"/>
    <property type="molecule type" value="Genomic_DNA"/>
</dbReference>
<protein>
    <submittedName>
        <fullName evidence="3">Transcriptional activator chrR</fullName>
    </submittedName>
</protein>
<evidence type="ECO:0000259" key="2">
    <source>
        <dbReference type="Pfam" id="PF13490"/>
    </source>
</evidence>
<dbReference type="Gene3D" id="1.10.10.1320">
    <property type="entry name" value="Anti-sigma factor, zinc-finger domain"/>
    <property type="match status" value="1"/>
</dbReference>
<dbReference type="SUPFAM" id="SSF51182">
    <property type="entry name" value="RmlC-like cupins"/>
    <property type="match status" value="1"/>
</dbReference>
<dbReference type="CDD" id="cd20301">
    <property type="entry name" value="cupin_ChrR"/>
    <property type="match status" value="1"/>
</dbReference>
<reference evidence="4" key="1">
    <citation type="submission" date="2011-03" db="EMBL/GenBank/DDBJ databases">
        <title>Draft genome sequence of Brevundimonas diminuta.</title>
        <authorList>
            <person name="Brown P.J.B."/>
            <person name="Buechlein A."/>
            <person name="Hemmerich C."/>
            <person name="Brun Y.V."/>
        </authorList>
    </citation>
    <scope>NUCLEOTIDE SEQUENCE [LARGE SCALE GENOMIC DNA]</scope>
    <source>
        <strain evidence="4">C19</strain>
    </source>
</reference>
<dbReference type="RefSeq" id="WP_006271276.1">
    <property type="nucleotide sequence ID" value="NZ_GL883077.1"/>
</dbReference>
<dbReference type="InterPro" id="IPR012807">
    <property type="entry name" value="Anti-sigma_ChrR"/>
</dbReference>
<dbReference type="InterPro" id="IPR027383">
    <property type="entry name" value="Znf_put"/>
</dbReference>
<dbReference type="InterPro" id="IPR025979">
    <property type="entry name" value="ChrR-like_cupin_dom"/>
</dbReference>
<evidence type="ECO:0000313" key="3">
    <source>
        <dbReference type="EMBL" id="EGF92106.1"/>
    </source>
</evidence>
<dbReference type="Proteomes" id="UP000006512">
    <property type="component" value="Unassembled WGS sequence"/>
</dbReference>
<dbReference type="STRING" id="715226.ABI_05390"/>
<dbReference type="Gene3D" id="2.60.120.10">
    <property type="entry name" value="Jelly Rolls"/>
    <property type="match status" value="1"/>
</dbReference>
<evidence type="ECO:0000313" key="4">
    <source>
        <dbReference type="Proteomes" id="UP000006512"/>
    </source>
</evidence>
<dbReference type="AlphaFoldDB" id="F4QKF4"/>
<dbReference type="InterPro" id="IPR014710">
    <property type="entry name" value="RmlC-like_jellyroll"/>
</dbReference>
<organism evidence="3 4">
    <name type="scientific">Asticcacaulis biprosthecium C19</name>
    <dbReference type="NCBI Taxonomy" id="715226"/>
    <lineage>
        <taxon>Bacteria</taxon>
        <taxon>Pseudomonadati</taxon>
        <taxon>Pseudomonadota</taxon>
        <taxon>Alphaproteobacteria</taxon>
        <taxon>Caulobacterales</taxon>
        <taxon>Caulobacteraceae</taxon>
        <taxon>Asticcacaulis</taxon>
    </lineage>
</organism>
<accession>F4QKF4</accession>
<dbReference type="Pfam" id="PF12973">
    <property type="entry name" value="Cupin_7"/>
    <property type="match status" value="1"/>
</dbReference>
<proteinExistence type="predicted"/>
<dbReference type="InterPro" id="IPR011051">
    <property type="entry name" value="RmlC_Cupin_sf"/>
</dbReference>
<sequence length="219" mass="24257">MSSPNHHPGDDLLWDYHRGALAPGLALAVRTHAETCAHCRSDFKLFDAMGGAMLEEMEGVAMSDNALDLALARIERPETDEVVAPPHLPAFLEGFELPESLKSVKIKDRYWAAPGVWMAPIVLEGAPKAQKTYLMSVRSGLQMPEHTHRGREITVMLRGRFRDHKGSYGPGDFAMCDESDQRHTPAMEGDDDCLCLVFQEGPIVPQSFVAWMLQPFAGI</sequence>
<dbReference type="HOGENOM" id="CLU_090912_0_0_5"/>
<name>F4QKF4_9CAUL</name>
<gene>
    <name evidence="3" type="ORF">ABI_05390</name>
</gene>
<dbReference type="NCBIfam" id="TIGR02451">
    <property type="entry name" value="anti_sig_ChrR"/>
    <property type="match status" value="1"/>
</dbReference>
<feature type="domain" description="Putative zinc-finger" evidence="2">
    <location>
        <begin position="11"/>
        <end position="40"/>
    </location>
</feature>
<dbReference type="InterPro" id="IPR041916">
    <property type="entry name" value="Anti_sigma_zinc_sf"/>
</dbReference>
<dbReference type="eggNOG" id="COG3806">
    <property type="taxonomic scope" value="Bacteria"/>
</dbReference>
<feature type="domain" description="ChrR-like cupin" evidence="1">
    <location>
        <begin position="111"/>
        <end position="199"/>
    </location>
</feature>
<dbReference type="OrthoDB" id="2988517at2"/>
<keyword evidence="4" id="KW-1185">Reference proteome</keyword>
<dbReference type="Pfam" id="PF13490">
    <property type="entry name" value="zf-HC2"/>
    <property type="match status" value="1"/>
</dbReference>